<dbReference type="Gene3D" id="1.10.8.420">
    <property type="entry name" value="RecR Domain 1"/>
    <property type="match status" value="1"/>
</dbReference>
<dbReference type="InterPro" id="IPR006171">
    <property type="entry name" value="TOPRIM_dom"/>
</dbReference>
<dbReference type="Gene3D" id="3.40.1360.10">
    <property type="match status" value="1"/>
</dbReference>
<dbReference type="InterPro" id="IPR000093">
    <property type="entry name" value="DNA_Rcmb_RecR"/>
</dbReference>
<feature type="zinc finger region" description="C4-type" evidence="7">
    <location>
        <begin position="58"/>
        <end position="73"/>
    </location>
</feature>
<dbReference type="Proteomes" id="UP000217838">
    <property type="component" value="Unassembled WGS sequence"/>
</dbReference>
<evidence type="ECO:0000313" key="9">
    <source>
        <dbReference type="EMBL" id="PCI95817.1"/>
    </source>
</evidence>
<dbReference type="NCBIfam" id="TIGR00615">
    <property type="entry name" value="recR"/>
    <property type="match status" value="1"/>
</dbReference>
<feature type="domain" description="Toprim" evidence="8">
    <location>
        <begin position="80"/>
        <end position="175"/>
    </location>
</feature>
<evidence type="ECO:0000256" key="7">
    <source>
        <dbReference type="HAMAP-Rule" id="MF_00017"/>
    </source>
</evidence>
<evidence type="ECO:0000256" key="4">
    <source>
        <dbReference type="ARBA" id="ARBA00022833"/>
    </source>
</evidence>
<dbReference type="Pfam" id="PF21176">
    <property type="entry name" value="RecR_HhH"/>
    <property type="match status" value="1"/>
</dbReference>
<dbReference type="GO" id="GO:0008270">
    <property type="term" value="F:zinc ion binding"/>
    <property type="evidence" value="ECO:0007669"/>
    <property type="project" value="UniProtKB-KW"/>
</dbReference>
<keyword evidence="3 7" id="KW-0863">Zinc-finger</keyword>
<keyword evidence="6 7" id="KW-0234">DNA repair</keyword>
<dbReference type="GO" id="GO:0006310">
    <property type="term" value="P:DNA recombination"/>
    <property type="evidence" value="ECO:0007669"/>
    <property type="project" value="UniProtKB-UniRule"/>
</dbReference>
<dbReference type="AlphaFoldDB" id="A0A2A4YND1"/>
<dbReference type="Gene3D" id="6.10.250.240">
    <property type="match status" value="1"/>
</dbReference>
<dbReference type="InterPro" id="IPR023627">
    <property type="entry name" value="Rcmb_RecR"/>
</dbReference>
<evidence type="ECO:0000259" key="8">
    <source>
        <dbReference type="PROSITE" id="PS50880"/>
    </source>
</evidence>
<dbReference type="PANTHER" id="PTHR30446">
    <property type="entry name" value="RECOMBINATION PROTEIN RECR"/>
    <property type="match status" value="1"/>
</dbReference>
<gene>
    <name evidence="7" type="primary">recR</name>
    <name evidence="9" type="ORF">COB11_01075</name>
</gene>
<comment type="similarity">
    <text evidence="7">Belongs to the RecR family.</text>
</comment>
<dbReference type="GO" id="GO:0003677">
    <property type="term" value="F:DNA binding"/>
    <property type="evidence" value="ECO:0007669"/>
    <property type="project" value="UniProtKB-UniRule"/>
</dbReference>
<comment type="caution">
    <text evidence="9">The sequence shown here is derived from an EMBL/GenBank/DDBJ whole genome shotgun (WGS) entry which is preliminary data.</text>
</comment>
<keyword evidence="5 7" id="KW-0233">DNA recombination</keyword>
<dbReference type="EMBL" id="NVUU01000008">
    <property type="protein sequence ID" value="PCI95817.1"/>
    <property type="molecule type" value="Genomic_DNA"/>
</dbReference>
<name>A0A2A4YND1_UNCAE</name>
<evidence type="ECO:0000256" key="5">
    <source>
        <dbReference type="ARBA" id="ARBA00023172"/>
    </source>
</evidence>
<reference evidence="10" key="1">
    <citation type="submission" date="2017-08" db="EMBL/GenBank/DDBJ databases">
        <title>A dynamic microbial community with high functional redundancy inhabits the cold, oxic subseafloor aquifer.</title>
        <authorList>
            <person name="Tully B.J."/>
            <person name="Wheat C.G."/>
            <person name="Glazer B.T."/>
            <person name="Huber J.A."/>
        </authorList>
    </citation>
    <scope>NUCLEOTIDE SEQUENCE [LARGE SCALE GENOMIC DNA]</scope>
</reference>
<keyword evidence="2 7" id="KW-0227">DNA damage</keyword>
<dbReference type="HAMAP" id="MF_00017">
    <property type="entry name" value="RecR"/>
    <property type="match status" value="1"/>
</dbReference>
<organism evidence="9 10">
    <name type="scientific">Aerophobetes bacterium</name>
    <dbReference type="NCBI Taxonomy" id="2030807"/>
    <lineage>
        <taxon>Bacteria</taxon>
        <taxon>Candidatus Aerophobota</taxon>
    </lineage>
</organism>
<dbReference type="Pfam" id="PF13662">
    <property type="entry name" value="Toprim_4"/>
    <property type="match status" value="1"/>
</dbReference>
<evidence type="ECO:0000256" key="6">
    <source>
        <dbReference type="ARBA" id="ARBA00023204"/>
    </source>
</evidence>
<dbReference type="CDD" id="cd01025">
    <property type="entry name" value="TOPRIM_recR"/>
    <property type="match status" value="1"/>
</dbReference>
<comment type="function">
    <text evidence="7">May play a role in DNA repair. It seems to be involved in an RecBC-independent recombinational process of DNA repair. It may act with RecF and RecO.</text>
</comment>
<evidence type="ECO:0000256" key="2">
    <source>
        <dbReference type="ARBA" id="ARBA00022763"/>
    </source>
</evidence>
<dbReference type="GO" id="GO:0006281">
    <property type="term" value="P:DNA repair"/>
    <property type="evidence" value="ECO:0007669"/>
    <property type="project" value="UniProtKB-UniRule"/>
</dbReference>
<evidence type="ECO:0000256" key="3">
    <source>
        <dbReference type="ARBA" id="ARBA00022771"/>
    </source>
</evidence>
<dbReference type="InterPro" id="IPR034137">
    <property type="entry name" value="TOPRIM_RecR"/>
</dbReference>
<protein>
    <recommendedName>
        <fullName evidence="7">Recombination protein RecR</fullName>
    </recommendedName>
</protein>
<dbReference type="SUPFAM" id="SSF111304">
    <property type="entry name" value="Recombination protein RecR"/>
    <property type="match status" value="1"/>
</dbReference>
<dbReference type="PROSITE" id="PS50880">
    <property type="entry name" value="TOPRIM"/>
    <property type="match status" value="1"/>
</dbReference>
<dbReference type="PANTHER" id="PTHR30446:SF0">
    <property type="entry name" value="RECOMBINATION PROTEIN RECR"/>
    <property type="match status" value="1"/>
</dbReference>
<evidence type="ECO:0000256" key="1">
    <source>
        <dbReference type="ARBA" id="ARBA00022723"/>
    </source>
</evidence>
<keyword evidence="1 7" id="KW-0479">Metal-binding</keyword>
<sequence length="203" mass="22725">MKKYPEPIQKIIQYLRKLPGVGNKTAERFAFHILDWDSLNQTEFSSALATIKTKITTCDECGCYKDKNDCIFCSKGHDLRTLCIIAKAKDVYTIDNMNAFSGYFHVIGSLISPLEGKMPEDLCLDSLSDRIDKLQIEEIIIALDSTLEGDTTALYLHKVLKNKKIKITKLALGIPIGSTLEYVDEGTLSQAFASRHTLVEKTS</sequence>
<dbReference type="SMART" id="SM00493">
    <property type="entry name" value="TOPRIM"/>
    <property type="match status" value="1"/>
</dbReference>
<proteinExistence type="inferred from homology"/>
<evidence type="ECO:0000313" key="10">
    <source>
        <dbReference type="Proteomes" id="UP000217838"/>
    </source>
</evidence>
<dbReference type="Pfam" id="PF21175">
    <property type="entry name" value="RecR_C"/>
    <property type="match status" value="1"/>
</dbReference>
<keyword evidence="4 7" id="KW-0862">Zinc</keyword>
<accession>A0A2A4YND1</accession>